<dbReference type="OrthoDB" id="9806130at2"/>
<organism evidence="5 6">
    <name type="scientific">Paenibacillus bovis</name>
    <dbReference type="NCBI Taxonomy" id="1616788"/>
    <lineage>
        <taxon>Bacteria</taxon>
        <taxon>Bacillati</taxon>
        <taxon>Bacillota</taxon>
        <taxon>Bacilli</taxon>
        <taxon>Bacillales</taxon>
        <taxon>Paenibacillaceae</taxon>
        <taxon>Paenibacillus</taxon>
    </lineage>
</organism>
<evidence type="ECO:0000256" key="1">
    <source>
        <dbReference type="ARBA" id="ARBA00022679"/>
    </source>
</evidence>
<evidence type="ECO:0000313" key="5">
    <source>
        <dbReference type="EMBL" id="ANF96826.1"/>
    </source>
</evidence>
<dbReference type="STRING" id="1616788.AR543_12950"/>
<evidence type="ECO:0000256" key="3">
    <source>
        <dbReference type="ARBA" id="ARBA00023012"/>
    </source>
</evidence>
<evidence type="ECO:0000256" key="2">
    <source>
        <dbReference type="ARBA" id="ARBA00022777"/>
    </source>
</evidence>
<reference evidence="5 6" key="2">
    <citation type="journal article" date="2016" name="Int. J. Syst. Evol. Microbiol.">
        <title>Paenibacillus bovis sp. nov., isolated from raw yak (Bos grunniens) milk.</title>
        <authorList>
            <person name="Gao C."/>
            <person name="Han J."/>
            <person name="Liu Z."/>
            <person name="Xu X."/>
            <person name="Hang F."/>
            <person name="Wu Z."/>
        </authorList>
    </citation>
    <scope>NUCLEOTIDE SEQUENCE [LARGE SCALE GENOMIC DNA]</scope>
    <source>
        <strain evidence="5 6">BD3526</strain>
    </source>
</reference>
<keyword evidence="3" id="KW-0902">Two-component regulatory system</keyword>
<dbReference type="GO" id="GO:0005886">
    <property type="term" value="C:plasma membrane"/>
    <property type="evidence" value="ECO:0007669"/>
    <property type="project" value="TreeGrafter"/>
</dbReference>
<dbReference type="InterPro" id="IPR027417">
    <property type="entry name" value="P-loop_NTPase"/>
</dbReference>
<name>A0A172ZGQ5_9BACL</name>
<protein>
    <submittedName>
        <fullName evidence="5">Histidine kinase</fullName>
    </submittedName>
</protein>
<dbReference type="SUPFAM" id="SSF52402">
    <property type="entry name" value="Adenine nucleotide alpha hydrolases-like"/>
    <property type="match status" value="1"/>
</dbReference>
<dbReference type="FunFam" id="3.40.50.300:FF:000483">
    <property type="entry name" value="Sensor histidine kinase KdpD"/>
    <property type="match status" value="1"/>
</dbReference>
<dbReference type="PANTHER" id="PTHR45569:SF1">
    <property type="entry name" value="SENSOR PROTEIN KDPD"/>
    <property type="match status" value="1"/>
</dbReference>
<sequence length="779" mass="88997">MSTFRRKTPEELLQMIAKLHHGKLKVYIGAVSGSGKTYHMLRDGQLLKQEGIDVAMCAVSTLRRPETVQQLGDLERIASIHWSRTEDDGQQTEQKDLNIEQIVSRNPEVLLVDHLAHRNRPEAKYATRWEDIQYLLQHGISIMVTVNVYELEGVAELARQYIGREVKCTVPANVLEQADEVRLIDVTPEVILQRYFAGHLNNSADRDYFERGNLAVLRELALRTVAEGVGGTLEKHRAEQGLTGPTGIAERIMVSAQYHWNGSIYIRRGQQIARRLSGDLLVVSFRNSNRKLTREEQTFKSAFQELTRQIGGVFEEVPIRSRRMLPRQMVHYAREHQVTRIVLGHSRQNRWQEIINRSVINGLLLYTRDIDIFLMADRAEQEGERILPARTGAVKRNEVYRRLPSEEIERKIDQIKRGTFKVYVGAAPGVGKTYTMLREGNELLRQGIDVVIGLLETHGRQETAAQSATLPMIPKCKIAYGDRQLEEMDLDAVLARNPEVALIDELAHTNVPGSRNSKRYEDIRELLEAGISVISTVNIQHLESLNDAVEQITGIRVRETVPDSILHLADEVELIDVTPQTLQQRLEEGKIYAAAKVEQAMNHFFKLGNLIALRELALREVADDVDDRLESWERIDSLRGPWHREEIIFVGVKLDHEAERLIRRGFRIAYRLKARLIVTYIHMGSPQSLTGESALKADKFDKLTTRLGGEFNIQYEPGCKGLTHLARVINEEAQKHQATQMLLGQSSTPRWKRWGKESILRKVLRYARNMDILVVADRD</sequence>
<dbReference type="GO" id="GO:0005737">
    <property type="term" value="C:cytoplasm"/>
    <property type="evidence" value="ECO:0007669"/>
    <property type="project" value="UniProtKB-ARBA"/>
</dbReference>
<dbReference type="SUPFAM" id="SSF52540">
    <property type="entry name" value="P-loop containing nucleoside triphosphate hydrolases"/>
    <property type="match status" value="1"/>
</dbReference>
<dbReference type="Proteomes" id="UP000078148">
    <property type="component" value="Chromosome"/>
</dbReference>
<dbReference type="Gene3D" id="3.40.50.300">
    <property type="entry name" value="P-loop containing nucleotide triphosphate hydrolases"/>
    <property type="match status" value="2"/>
</dbReference>
<dbReference type="InterPro" id="IPR003852">
    <property type="entry name" value="Sig_transdc_His_kinase_KdpD_N"/>
</dbReference>
<feature type="domain" description="Signal transduction histidine kinase osmosensitive K+ channel sensor N-terminal" evidence="4">
    <location>
        <begin position="21"/>
        <end position="229"/>
    </location>
</feature>
<evidence type="ECO:0000313" key="6">
    <source>
        <dbReference type="Proteomes" id="UP000078148"/>
    </source>
</evidence>
<dbReference type="KEGG" id="pbv:AR543_12950"/>
<dbReference type="GO" id="GO:0000155">
    <property type="term" value="F:phosphorelay sensor kinase activity"/>
    <property type="evidence" value="ECO:0007669"/>
    <property type="project" value="InterPro"/>
</dbReference>
<dbReference type="AlphaFoldDB" id="A0A172ZGQ5"/>
<accession>A0A172ZGQ5</accession>
<dbReference type="EMBL" id="CP013023">
    <property type="protein sequence ID" value="ANF96826.1"/>
    <property type="molecule type" value="Genomic_DNA"/>
</dbReference>
<dbReference type="RefSeq" id="WP_060534932.1">
    <property type="nucleotide sequence ID" value="NZ_CP013023.1"/>
</dbReference>
<keyword evidence="2 5" id="KW-0418">Kinase</keyword>
<evidence type="ECO:0000259" key="4">
    <source>
        <dbReference type="Pfam" id="PF02702"/>
    </source>
</evidence>
<proteinExistence type="predicted"/>
<dbReference type="Pfam" id="PF02702">
    <property type="entry name" value="KdpD"/>
    <property type="match status" value="2"/>
</dbReference>
<reference evidence="6" key="1">
    <citation type="submission" date="2015-10" db="EMBL/GenBank/DDBJ databases">
        <title>Genome of Paenibacillus bovis sp. nov.</title>
        <authorList>
            <person name="Wu Z."/>
            <person name="Gao C."/>
            <person name="Liu Z."/>
            <person name="Zheng H."/>
        </authorList>
    </citation>
    <scope>NUCLEOTIDE SEQUENCE [LARGE SCALE GENOMIC DNA]</scope>
    <source>
        <strain evidence="6">BD3526</strain>
    </source>
</reference>
<keyword evidence="6" id="KW-1185">Reference proteome</keyword>
<dbReference type="InterPro" id="IPR052023">
    <property type="entry name" value="Histidine_kinase_KdpD"/>
</dbReference>
<keyword evidence="1" id="KW-0808">Transferase</keyword>
<feature type="domain" description="Signal transduction histidine kinase osmosensitive K+ channel sensor N-terminal" evidence="4">
    <location>
        <begin position="416"/>
        <end position="625"/>
    </location>
</feature>
<gene>
    <name evidence="5" type="ORF">AR543_12950</name>
</gene>
<dbReference type="PANTHER" id="PTHR45569">
    <property type="entry name" value="SENSOR PROTEIN KDPD"/>
    <property type="match status" value="1"/>
</dbReference>